<evidence type="ECO:0000313" key="3">
    <source>
        <dbReference type="EMBL" id="KAF2181920.1"/>
    </source>
</evidence>
<feature type="signal peptide" evidence="1">
    <location>
        <begin position="1"/>
        <end position="20"/>
    </location>
</feature>
<keyword evidence="1" id="KW-0732">Signal</keyword>
<feature type="domain" description="DUF7143" evidence="2">
    <location>
        <begin position="34"/>
        <end position="192"/>
    </location>
</feature>
<reference evidence="3" key="1">
    <citation type="journal article" date="2020" name="Stud. Mycol.">
        <title>101 Dothideomycetes genomes: a test case for predicting lifestyles and emergence of pathogens.</title>
        <authorList>
            <person name="Haridas S."/>
            <person name="Albert R."/>
            <person name="Binder M."/>
            <person name="Bloem J."/>
            <person name="Labutti K."/>
            <person name="Salamov A."/>
            <person name="Andreopoulos B."/>
            <person name="Baker S."/>
            <person name="Barry K."/>
            <person name="Bills G."/>
            <person name="Bluhm B."/>
            <person name="Cannon C."/>
            <person name="Castanera R."/>
            <person name="Culley D."/>
            <person name="Daum C."/>
            <person name="Ezra D."/>
            <person name="Gonzalez J."/>
            <person name="Henrissat B."/>
            <person name="Kuo A."/>
            <person name="Liang C."/>
            <person name="Lipzen A."/>
            <person name="Lutzoni F."/>
            <person name="Magnuson J."/>
            <person name="Mondo S."/>
            <person name="Nolan M."/>
            <person name="Ohm R."/>
            <person name="Pangilinan J."/>
            <person name="Park H.-J."/>
            <person name="Ramirez L."/>
            <person name="Alfaro M."/>
            <person name="Sun H."/>
            <person name="Tritt A."/>
            <person name="Yoshinaga Y."/>
            <person name="Zwiers L.-H."/>
            <person name="Turgeon B."/>
            <person name="Goodwin S."/>
            <person name="Spatafora J."/>
            <person name="Crous P."/>
            <person name="Grigoriev I."/>
        </authorList>
    </citation>
    <scope>NUCLEOTIDE SEQUENCE</scope>
    <source>
        <strain evidence="3">CBS 207.26</strain>
    </source>
</reference>
<dbReference type="EMBL" id="ML994650">
    <property type="protein sequence ID" value="KAF2181920.1"/>
    <property type="molecule type" value="Genomic_DNA"/>
</dbReference>
<keyword evidence="4" id="KW-1185">Reference proteome</keyword>
<dbReference type="AlphaFoldDB" id="A0A6A6DVB0"/>
<evidence type="ECO:0000313" key="4">
    <source>
        <dbReference type="Proteomes" id="UP000800200"/>
    </source>
</evidence>
<organism evidence="3 4">
    <name type="scientific">Zopfia rhizophila CBS 207.26</name>
    <dbReference type="NCBI Taxonomy" id="1314779"/>
    <lineage>
        <taxon>Eukaryota</taxon>
        <taxon>Fungi</taxon>
        <taxon>Dikarya</taxon>
        <taxon>Ascomycota</taxon>
        <taxon>Pezizomycotina</taxon>
        <taxon>Dothideomycetes</taxon>
        <taxon>Dothideomycetes incertae sedis</taxon>
        <taxon>Zopfiaceae</taxon>
        <taxon>Zopfia</taxon>
    </lineage>
</organism>
<gene>
    <name evidence="3" type="ORF">K469DRAFT_670287</name>
</gene>
<dbReference type="OrthoDB" id="2497581at2759"/>
<evidence type="ECO:0000259" key="2">
    <source>
        <dbReference type="Pfam" id="PF23631"/>
    </source>
</evidence>
<dbReference type="Pfam" id="PF23631">
    <property type="entry name" value="DUF7143"/>
    <property type="match status" value="1"/>
</dbReference>
<name>A0A6A6DVB0_9PEZI</name>
<dbReference type="Proteomes" id="UP000800200">
    <property type="component" value="Unassembled WGS sequence"/>
</dbReference>
<dbReference type="InterPro" id="IPR055567">
    <property type="entry name" value="DUF7143"/>
</dbReference>
<evidence type="ECO:0000256" key="1">
    <source>
        <dbReference type="SAM" id="SignalP"/>
    </source>
</evidence>
<dbReference type="PANTHER" id="PTHR37592:SF1">
    <property type="match status" value="1"/>
</dbReference>
<sequence>MHTSSVSLLCFSMLVSQALSIPLFTPRQPGPCFIIGDTALPAETQEAADALASSITCDTSRKTIGNVPDVSTSTQSFSNVNFAASSSTPLQFALDSFKTSTPLSSSNLRNFQQQLDLYTATEAGIRSEGGNLSIKIPKFFLAMQVARIKTAQGIDITDPGQTVEHLVGKVLSNAKGEDHALLDQVTALGTQLD</sequence>
<dbReference type="PANTHER" id="PTHR37592">
    <property type="match status" value="1"/>
</dbReference>
<feature type="chain" id="PRO_5025652446" description="DUF7143 domain-containing protein" evidence="1">
    <location>
        <begin position="21"/>
        <end position="193"/>
    </location>
</feature>
<accession>A0A6A6DVB0</accession>
<protein>
    <recommendedName>
        <fullName evidence="2">DUF7143 domain-containing protein</fullName>
    </recommendedName>
</protein>
<proteinExistence type="predicted"/>